<feature type="transmembrane region" description="Helical" evidence="6">
    <location>
        <begin position="315"/>
        <end position="336"/>
    </location>
</feature>
<dbReference type="EC" id="2.4.1.129" evidence="7"/>
<dbReference type="Pfam" id="PF01098">
    <property type="entry name" value="FTSW_RODA_SPOVE"/>
    <property type="match status" value="1"/>
</dbReference>
<evidence type="ECO:0000256" key="1">
    <source>
        <dbReference type="ARBA" id="ARBA00004141"/>
    </source>
</evidence>
<dbReference type="RefSeq" id="WP_341418488.1">
    <property type="nucleotide sequence ID" value="NZ_JBBPCC010000020.1"/>
</dbReference>
<dbReference type="EMBL" id="JBBPCC010000020">
    <property type="protein sequence ID" value="MEK8131357.1"/>
    <property type="molecule type" value="Genomic_DNA"/>
</dbReference>
<evidence type="ECO:0000313" key="8">
    <source>
        <dbReference type="Proteomes" id="UP001469365"/>
    </source>
</evidence>
<keyword evidence="4 6" id="KW-1133">Transmembrane helix</keyword>
<gene>
    <name evidence="7" type="ORF">WMW72_25950</name>
</gene>
<comment type="subcellular location">
    <subcellularLocation>
        <location evidence="1">Membrane</location>
        <topology evidence="1">Multi-pass membrane protein</topology>
    </subcellularLocation>
</comment>
<evidence type="ECO:0000256" key="3">
    <source>
        <dbReference type="ARBA" id="ARBA00022960"/>
    </source>
</evidence>
<feature type="transmembrane region" description="Helical" evidence="6">
    <location>
        <begin position="45"/>
        <end position="63"/>
    </location>
</feature>
<proteinExistence type="predicted"/>
<dbReference type="GO" id="GO:0016757">
    <property type="term" value="F:glycosyltransferase activity"/>
    <property type="evidence" value="ECO:0007669"/>
    <property type="project" value="UniProtKB-KW"/>
</dbReference>
<feature type="transmembrane region" description="Helical" evidence="6">
    <location>
        <begin position="133"/>
        <end position="151"/>
    </location>
</feature>
<evidence type="ECO:0000313" key="7">
    <source>
        <dbReference type="EMBL" id="MEK8131357.1"/>
    </source>
</evidence>
<feature type="transmembrane region" description="Helical" evidence="6">
    <location>
        <begin position="12"/>
        <end position="30"/>
    </location>
</feature>
<dbReference type="PANTHER" id="PTHR30474">
    <property type="entry name" value="CELL CYCLE PROTEIN"/>
    <property type="match status" value="1"/>
</dbReference>
<evidence type="ECO:0000256" key="2">
    <source>
        <dbReference type="ARBA" id="ARBA00022692"/>
    </source>
</evidence>
<keyword evidence="5 6" id="KW-0472">Membrane</keyword>
<comment type="caution">
    <text evidence="7">The sequence shown here is derived from an EMBL/GenBank/DDBJ whole genome shotgun (WGS) entry which is preliminary data.</text>
</comment>
<name>A0ABU9DR78_9BACL</name>
<dbReference type="Proteomes" id="UP001469365">
    <property type="component" value="Unassembled WGS sequence"/>
</dbReference>
<sequence length="380" mass="42336">MLHKFKKIDPLIVALLIVLILIGAFLQYSVGVGNPKFAFDVKKSTVIYIISILAFLGMAYFDYRILTKISHYLYAFGVLLLVAVYFFGSNINNAQGWFRFGFLDFQPVELMKIILIITLATFMARRKGEPLELLRDILPIGVLVAIPIGLVLLQPDFGNGLILAVLLVGMLWIGNIKARFVALGASIIGGIAYLMVYMVTHFYEELMAFLTAQNLPRQWIVRINTFVNPAIADKDHSYHVDSAIRAIGSGFLTGEGYLKGSSSRLVPYAYSDSIFSVVGEEFGFVGSSVLLLLYFILIYRMILIALYSHNHAGSFIIIGIVSMLVFQIFQNVGMMMKIMPLTGITLPFVSYGGTSLLINMMSMGLVMSIKMHDDKLLDED</sequence>
<keyword evidence="2 6" id="KW-0812">Transmembrane</keyword>
<feature type="transmembrane region" description="Helical" evidence="6">
    <location>
        <begin position="72"/>
        <end position="88"/>
    </location>
</feature>
<feature type="transmembrane region" description="Helical" evidence="6">
    <location>
        <begin position="108"/>
        <end position="124"/>
    </location>
</feature>
<dbReference type="PANTHER" id="PTHR30474:SF1">
    <property type="entry name" value="PEPTIDOGLYCAN GLYCOSYLTRANSFERASE MRDB"/>
    <property type="match status" value="1"/>
</dbReference>
<keyword evidence="3" id="KW-0133">Cell shape</keyword>
<feature type="transmembrane region" description="Helical" evidence="6">
    <location>
        <begin position="282"/>
        <end position="303"/>
    </location>
</feature>
<reference evidence="7 8" key="1">
    <citation type="submission" date="2024-04" db="EMBL/GenBank/DDBJ databases">
        <title>draft genome sequnece of Paenibacillus filicis.</title>
        <authorList>
            <person name="Kim D.-U."/>
        </authorList>
    </citation>
    <scope>NUCLEOTIDE SEQUENCE [LARGE SCALE GENOMIC DNA]</scope>
    <source>
        <strain evidence="7 8">KACC14197</strain>
    </source>
</reference>
<keyword evidence="7" id="KW-0328">Glycosyltransferase</keyword>
<feature type="transmembrane region" description="Helical" evidence="6">
    <location>
        <begin position="157"/>
        <end position="173"/>
    </location>
</feature>
<protein>
    <submittedName>
        <fullName evidence="7">FtsW/RodA/SpoVE family cell cycle protein</fullName>
        <ecNumber evidence="7">2.4.1.129</ecNumber>
    </submittedName>
</protein>
<dbReference type="InterPro" id="IPR001182">
    <property type="entry name" value="FtsW/RodA"/>
</dbReference>
<feature type="transmembrane region" description="Helical" evidence="6">
    <location>
        <begin position="180"/>
        <end position="200"/>
    </location>
</feature>
<evidence type="ECO:0000256" key="4">
    <source>
        <dbReference type="ARBA" id="ARBA00022989"/>
    </source>
</evidence>
<accession>A0ABU9DR78</accession>
<keyword evidence="7" id="KW-0808">Transferase</keyword>
<keyword evidence="8" id="KW-1185">Reference proteome</keyword>
<feature type="transmembrane region" description="Helical" evidence="6">
    <location>
        <begin position="348"/>
        <end position="367"/>
    </location>
</feature>
<evidence type="ECO:0000256" key="6">
    <source>
        <dbReference type="SAM" id="Phobius"/>
    </source>
</evidence>
<evidence type="ECO:0000256" key="5">
    <source>
        <dbReference type="ARBA" id="ARBA00023136"/>
    </source>
</evidence>
<organism evidence="7 8">
    <name type="scientific">Paenibacillus filicis</name>
    <dbReference type="NCBI Taxonomy" id="669464"/>
    <lineage>
        <taxon>Bacteria</taxon>
        <taxon>Bacillati</taxon>
        <taxon>Bacillota</taxon>
        <taxon>Bacilli</taxon>
        <taxon>Bacillales</taxon>
        <taxon>Paenibacillaceae</taxon>
        <taxon>Paenibacillus</taxon>
    </lineage>
</organism>